<sequence length="195" mass="21337">MRKHQHLLLPISISMKLVLAYVSVVLGVQVIPRSVTLQGFEGTEALCLLWTSALGTVIGYGEEMIHYVGWEKFHSNKGDRDIGGSGSNGFSPSDVKAVSGEALVQKKAISIYLLNKFMNTCPTPICSWWSWSLTQCARSYMKPSAKSFETMFRSAIPKRICFGGMKKKNAKGHPIISHATERCAAGVLQPVGTSN</sequence>
<dbReference type="Proteomes" id="UP000008021">
    <property type="component" value="Chromosome 5"/>
</dbReference>
<dbReference type="Gramene" id="OMERI05G03430.1">
    <property type="protein sequence ID" value="OMERI05G03430.1"/>
    <property type="gene ID" value="OMERI05G03430"/>
</dbReference>
<accession>A0A0E0DM38</accession>
<dbReference type="AlphaFoldDB" id="A0A0E0DM38"/>
<organism evidence="2">
    <name type="scientific">Oryza meridionalis</name>
    <dbReference type="NCBI Taxonomy" id="40149"/>
    <lineage>
        <taxon>Eukaryota</taxon>
        <taxon>Viridiplantae</taxon>
        <taxon>Streptophyta</taxon>
        <taxon>Embryophyta</taxon>
        <taxon>Tracheophyta</taxon>
        <taxon>Spermatophyta</taxon>
        <taxon>Magnoliopsida</taxon>
        <taxon>Liliopsida</taxon>
        <taxon>Poales</taxon>
        <taxon>Poaceae</taxon>
        <taxon>BOP clade</taxon>
        <taxon>Oryzoideae</taxon>
        <taxon>Oryzeae</taxon>
        <taxon>Oryzinae</taxon>
        <taxon>Oryza</taxon>
    </lineage>
</organism>
<evidence type="ECO:0000313" key="2">
    <source>
        <dbReference type="EnsemblPlants" id="OMERI05G03430.1"/>
    </source>
</evidence>
<keyword evidence="1" id="KW-0812">Transmembrane</keyword>
<name>A0A0E0DM38_9ORYZ</name>
<dbReference type="HOGENOM" id="CLU_1398332_0_0_1"/>
<keyword evidence="3" id="KW-1185">Reference proteome</keyword>
<protein>
    <submittedName>
        <fullName evidence="2">Uncharacterized protein</fullName>
    </submittedName>
</protein>
<proteinExistence type="predicted"/>
<reference evidence="2" key="1">
    <citation type="submission" date="2015-04" db="UniProtKB">
        <authorList>
            <consortium name="EnsemblPlants"/>
        </authorList>
    </citation>
    <scope>IDENTIFICATION</scope>
</reference>
<dbReference type="EnsemblPlants" id="OMERI05G03430.1">
    <property type="protein sequence ID" value="OMERI05G03430.1"/>
    <property type="gene ID" value="OMERI05G03430"/>
</dbReference>
<feature type="transmembrane region" description="Helical" evidence="1">
    <location>
        <begin position="7"/>
        <end position="28"/>
    </location>
</feature>
<evidence type="ECO:0000256" key="1">
    <source>
        <dbReference type="SAM" id="Phobius"/>
    </source>
</evidence>
<keyword evidence="1" id="KW-1133">Transmembrane helix</keyword>
<reference evidence="2" key="2">
    <citation type="submission" date="2018-05" db="EMBL/GenBank/DDBJ databases">
        <title>OmerRS3 (Oryza meridionalis Reference Sequence Version 3).</title>
        <authorList>
            <person name="Zhang J."/>
            <person name="Kudrna D."/>
            <person name="Lee S."/>
            <person name="Talag J."/>
            <person name="Welchert J."/>
            <person name="Wing R.A."/>
        </authorList>
    </citation>
    <scope>NUCLEOTIDE SEQUENCE [LARGE SCALE GENOMIC DNA]</scope>
    <source>
        <strain evidence="2">cv. OR44</strain>
    </source>
</reference>
<evidence type="ECO:0000313" key="3">
    <source>
        <dbReference type="Proteomes" id="UP000008021"/>
    </source>
</evidence>
<keyword evidence="1" id="KW-0472">Membrane</keyword>